<dbReference type="AlphaFoldDB" id="A0A074MBZ8"/>
<dbReference type="InterPro" id="IPR000432">
    <property type="entry name" value="DNA_mismatch_repair_MutS_C"/>
</dbReference>
<feature type="domain" description="DNA mismatch repair proteins mutS family" evidence="4">
    <location>
        <begin position="347"/>
        <end position="546"/>
    </location>
</feature>
<dbReference type="InterPro" id="IPR036187">
    <property type="entry name" value="DNA_mismatch_repair_MutS_sf"/>
</dbReference>
<accession>A0A074MBZ8</accession>
<dbReference type="SMART" id="SM00534">
    <property type="entry name" value="MUTSac"/>
    <property type="match status" value="1"/>
</dbReference>
<dbReference type="GO" id="GO:0006298">
    <property type="term" value="P:mismatch repair"/>
    <property type="evidence" value="ECO:0007669"/>
    <property type="project" value="InterPro"/>
</dbReference>
<name>A0A074MBZ8_9BACL</name>
<keyword evidence="6" id="KW-1185">Reference proteome</keyword>
<dbReference type="GO" id="GO:0030983">
    <property type="term" value="F:mismatched DNA binding"/>
    <property type="evidence" value="ECO:0007669"/>
    <property type="project" value="InterPro"/>
</dbReference>
<comment type="caution">
    <text evidence="5">The sequence shown here is derived from an EMBL/GenBank/DDBJ whole genome shotgun (WGS) entry which is preliminary data.</text>
</comment>
<reference evidence="5 6" key="1">
    <citation type="journal article" date="2013" name="Int. J. Syst. Evol. Microbiol.">
        <title>Tumebacillus flagellatus sp. nov., an alpha-amylase/pullulanase-producing bacterium isolated from cassava wastewater.</title>
        <authorList>
            <person name="Wang Q."/>
            <person name="Xie N."/>
            <person name="Qin Y."/>
            <person name="Shen N."/>
            <person name="Zhu J."/>
            <person name="Mi H."/>
            <person name="Huang R."/>
        </authorList>
    </citation>
    <scope>NUCLEOTIDE SEQUENCE [LARGE SCALE GENOMIC DNA]</scope>
    <source>
        <strain evidence="5 6">GST4</strain>
    </source>
</reference>
<dbReference type="RefSeq" id="WP_038087668.1">
    <property type="nucleotide sequence ID" value="NZ_JMIR01000012.1"/>
</dbReference>
<keyword evidence="3" id="KW-0238">DNA-binding</keyword>
<dbReference type="Pfam" id="PF00488">
    <property type="entry name" value="MutS_V"/>
    <property type="match status" value="1"/>
</dbReference>
<dbReference type="InterPro" id="IPR027417">
    <property type="entry name" value="P-loop_NTPase"/>
</dbReference>
<sequence>MFWDETTKQALGWSDVWAQFQTVSKPGQRLRRGVRPFLPDERAAWQESMQDWQVARTFAFEDAKACRDALVRVPDLAPVLNLIRQRAGVRVVDLFDVKTFLWQARDLQSRLEGVREPGFAWWPRLDWDALLRLLNPRGELVPAFSLQDLGDAVLDSLQEEARRLEAAIFAAKKEQTDRLRAAFGKAPTRDGLVILEKKHADLTHEDLRLQGVNVFEAVFEVIEPEAVREMRAERERLLVEIEDREALVLESIVTSLTPYADDLENAYDACGRLDWALAKAAVAQKWGACAAEWNECGVPRVEHNESRDTSDVLRSGWLLRTGWHPTARTGVESRGGVYTPLDMRLQPGVGLITGPNMGGKTVALKTLGLLQALAQHALPVPADEFRFEPVDRIGWSGGDEQSLVSGLSSFGAEMQRLAALLREPTRALLLLDEVARTTNPQEGERLAVGLAQYLMTTAHSALFASHFPGVTGVPGLQGFRVAGLRPDVWAKWESSQSSTPDPERLLAELQQAMDYRLLPAESQDVPQDALRIARLFGLPEEIIRKEGP</sequence>
<keyword evidence="2" id="KW-0067">ATP-binding</keyword>
<dbReference type="InterPro" id="IPR045076">
    <property type="entry name" value="MutS"/>
</dbReference>
<evidence type="ECO:0000259" key="4">
    <source>
        <dbReference type="SMART" id="SM00534"/>
    </source>
</evidence>
<evidence type="ECO:0000256" key="3">
    <source>
        <dbReference type="ARBA" id="ARBA00023125"/>
    </source>
</evidence>
<dbReference type="SUPFAM" id="SSF52540">
    <property type="entry name" value="P-loop containing nucleoside triphosphate hydrolases"/>
    <property type="match status" value="1"/>
</dbReference>
<evidence type="ECO:0000256" key="1">
    <source>
        <dbReference type="ARBA" id="ARBA00022741"/>
    </source>
</evidence>
<dbReference type="PANTHER" id="PTHR11361:SF34">
    <property type="entry name" value="DNA MISMATCH REPAIR PROTEIN MSH1, MITOCHONDRIAL"/>
    <property type="match status" value="1"/>
</dbReference>
<organism evidence="5 6">
    <name type="scientific">Tumebacillus flagellatus</name>
    <dbReference type="NCBI Taxonomy" id="1157490"/>
    <lineage>
        <taxon>Bacteria</taxon>
        <taxon>Bacillati</taxon>
        <taxon>Bacillota</taxon>
        <taxon>Bacilli</taxon>
        <taxon>Bacillales</taxon>
        <taxon>Alicyclobacillaceae</taxon>
        <taxon>Tumebacillus</taxon>
    </lineage>
</organism>
<dbReference type="GO" id="GO:0140664">
    <property type="term" value="F:ATP-dependent DNA damage sensor activity"/>
    <property type="evidence" value="ECO:0007669"/>
    <property type="project" value="InterPro"/>
</dbReference>
<dbReference type="PANTHER" id="PTHR11361">
    <property type="entry name" value="DNA MISMATCH REPAIR PROTEIN MUTS FAMILY MEMBER"/>
    <property type="match status" value="1"/>
</dbReference>
<dbReference type="Gene3D" id="3.40.50.300">
    <property type="entry name" value="P-loop containing nucleotide triphosphate hydrolases"/>
    <property type="match status" value="1"/>
</dbReference>
<protein>
    <recommendedName>
        <fullName evidence="4">DNA mismatch repair proteins mutS family domain-containing protein</fullName>
    </recommendedName>
</protein>
<dbReference type="SUPFAM" id="SSF48334">
    <property type="entry name" value="DNA repair protein MutS, domain III"/>
    <property type="match status" value="1"/>
</dbReference>
<dbReference type="EMBL" id="JMIR01000012">
    <property type="protein sequence ID" value="KEO83422.1"/>
    <property type="molecule type" value="Genomic_DNA"/>
</dbReference>
<dbReference type="GO" id="GO:0005524">
    <property type="term" value="F:ATP binding"/>
    <property type="evidence" value="ECO:0007669"/>
    <property type="project" value="UniProtKB-KW"/>
</dbReference>
<keyword evidence="1" id="KW-0547">Nucleotide-binding</keyword>
<dbReference type="eggNOG" id="COG1193">
    <property type="taxonomic scope" value="Bacteria"/>
</dbReference>
<evidence type="ECO:0000313" key="6">
    <source>
        <dbReference type="Proteomes" id="UP000027931"/>
    </source>
</evidence>
<evidence type="ECO:0000256" key="2">
    <source>
        <dbReference type="ARBA" id="ARBA00022840"/>
    </source>
</evidence>
<dbReference type="Proteomes" id="UP000027931">
    <property type="component" value="Unassembled WGS sequence"/>
</dbReference>
<proteinExistence type="predicted"/>
<gene>
    <name evidence="5" type="ORF">EL26_10640</name>
</gene>
<dbReference type="STRING" id="1157490.EL26_10640"/>
<evidence type="ECO:0000313" key="5">
    <source>
        <dbReference type="EMBL" id="KEO83422.1"/>
    </source>
</evidence>
<dbReference type="OrthoDB" id="9777812at2"/>